<keyword evidence="2" id="KW-1185">Reference proteome</keyword>
<comment type="caution">
    <text evidence="1">The sequence shown here is derived from an EMBL/GenBank/DDBJ whole genome shotgun (WGS) entry which is preliminary data.</text>
</comment>
<dbReference type="GO" id="GO:0016874">
    <property type="term" value="F:ligase activity"/>
    <property type="evidence" value="ECO:0007669"/>
    <property type="project" value="UniProtKB-KW"/>
</dbReference>
<proteinExistence type="predicted"/>
<evidence type="ECO:0000313" key="2">
    <source>
        <dbReference type="Proteomes" id="UP001596157"/>
    </source>
</evidence>
<gene>
    <name evidence="1" type="ORF">ACFPM7_19795</name>
</gene>
<dbReference type="Pfam" id="PF13563">
    <property type="entry name" value="2_5_RNA_ligase2"/>
    <property type="match status" value="1"/>
</dbReference>
<dbReference type="SUPFAM" id="SSF55144">
    <property type="entry name" value="LigT-like"/>
    <property type="match status" value="1"/>
</dbReference>
<dbReference type="InterPro" id="IPR009097">
    <property type="entry name" value="Cyclic_Pdiesterase"/>
</dbReference>
<protein>
    <submittedName>
        <fullName evidence="1">2'-5' RNA ligase family protein</fullName>
    </submittedName>
</protein>
<keyword evidence="1" id="KW-0436">Ligase</keyword>
<reference evidence="2" key="1">
    <citation type="journal article" date="2019" name="Int. J. Syst. Evol. Microbiol.">
        <title>The Global Catalogue of Microorganisms (GCM) 10K type strain sequencing project: providing services to taxonomists for standard genome sequencing and annotation.</title>
        <authorList>
            <consortium name="The Broad Institute Genomics Platform"/>
            <consortium name="The Broad Institute Genome Sequencing Center for Infectious Disease"/>
            <person name="Wu L."/>
            <person name="Ma J."/>
        </authorList>
    </citation>
    <scope>NUCLEOTIDE SEQUENCE [LARGE SCALE GENOMIC DNA]</scope>
    <source>
        <strain evidence="2">CCUG 59778</strain>
    </source>
</reference>
<dbReference type="EMBL" id="JBHSKF010000010">
    <property type="protein sequence ID" value="MFC5289301.1"/>
    <property type="molecule type" value="Genomic_DNA"/>
</dbReference>
<accession>A0ABW0ER77</accession>
<organism evidence="1 2">
    <name type="scientific">Actinokineospora guangxiensis</name>
    <dbReference type="NCBI Taxonomy" id="1490288"/>
    <lineage>
        <taxon>Bacteria</taxon>
        <taxon>Bacillati</taxon>
        <taxon>Actinomycetota</taxon>
        <taxon>Actinomycetes</taxon>
        <taxon>Pseudonocardiales</taxon>
        <taxon>Pseudonocardiaceae</taxon>
        <taxon>Actinokineospora</taxon>
    </lineage>
</organism>
<sequence>MTRYFAAFALPEEVAAHLAAALPAFPPRVRPEPRHQWHITVAYYGEDDPEARMSWLAWRVGAHPAPRVRLTGVGGFPGVTWMGVAGDLAALAALNDAAVVEKESRPYLPHVTIGRQPRPGEWYPDLGDYAGPEWIARDLVLYSSEQGRYTRVGGVRLRHEPTW</sequence>
<dbReference type="RefSeq" id="WP_378249145.1">
    <property type="nucleotide sequence ID" value="NZ_JBHSKF010000010.1"/>
</dbReference>
<evidence type="ECO:0000313" key="1">
    <source>
        <dbReference type="EMBL" id="MFC5289301.1"/>
    </source>
</evidence>
<name>A0ABW0ER77_9PSEU</name>
<dbReference type="Proteomes" id="UP001596157">
    <property type="component" value="Unassembled WGS sequence"/>
</dbReference>
<dbReference type="Gene3D" id="3.90.1140.10">
    <property type="entry name" value="Cyclic phosphodiesterase"/>
    <property type="match status" value="1"/>
</dbReference>